<organism evidence="3 4">
    <name type="scientific">Kordiimonas sediminis</name>
    <dbReference type="NCBI Taxonomy" id="1735581"/>
    <lineage>
        <taxon>Bacteria</taxon>
        <taxon>Pseudomonadati</taxon>
        <taxon>Pseudomonadota</taxon>
        <taxon>Alphaproteobacteria</taxon>
        <taxon>Kordiimonadales</taxon>
        <taxon>Kordiimonadaceae</taxon>
        <taxon>Kordiimonas</taxon>
    </lineage>
</organism>
<feature type="domain" description="Rhodanese" evidence="2">
    <location>
        <begin position="18"/>
        <end position="112"/>
    </location>
</feature>
<dbReference type="CDD" id="cd00158">
    <property type="entry name" value="RHOD"/>
    <property type="match status" value="1"/>
</dbReference>
<accession>A0A919AR26</accession>
<dbReference type="SMART" id="SM00450">
    <property type="entry name" value="RHOD"/>
    <property type="match status" value="1"/>
</dbReference>
<gene>
    <name evidence="3" type="ORF">GCM10017044_14450</name>
</gene>
<reference evidence="3" key="1">
    <citation type="journal article" date="2014" name="Int. J. Syst. Evol. Microbiol.">
        <title>Complete genome sequence of Corynebacterium casei LMG S-19264T (=DSM 44701T), isolated from a smear-ripened cheese.</title>
        <authorList>
            <consortium name="US DOE Joint Genome Institute (JGI-PGF)"/>
            <person name="Walter F."/>
            <person name="Albersmeier A."/>
            <person name="Kalinowski J."/>
            <person name="Ruckert C."/>
        </authorList>
    </citation>
    <scope>NUCLEOTIDE SEQUENCE</scope>
    <source>
        <strain evidence="3">KCTC 42590</strain>
    </source>
</reference>
<feature type="transmembrane region" description="Helical" evidence="1">
    <location>
        <begin position="125"/>
        <end position="145"/>
    </location>
</feature>
<sequence>MMTKFKTIDTATFKDVHASDAPFVIDVRTAGEYKGVHVDGAHLFPLQDLKPESVEKARIAAGKEDGPVYVLCKGGQRAEMAAKQLCDDVKCDVIVVEGGTDACVTAGMPVNRGQGVMSLERQVRIAAGFLVLTGVLLGTFVAPGFYGLSGFVGAGLMFAGITNTCAMGMLIAKMPWNNA</sequence>
<evidence type="ECO:0000313" key="3">
    <source>
        <dbReference type="EMBL" id="GHF20656.1"/>
    </source>
</evidence>
<dbReference type="InterPro" id="IPR021309">
    <property type="entry name" value="YgaP-like_TM"/>
</dbReference>
<evidence type="ECO:0000256" key="1">
    <source>
        <dbReference type="SAM" id="Phobius"/>
    </source>
</evidence>
<dbReference type="PROSITE" id="PS50206">
    <property type="entry name" value="RHODANESE_3"/>
    <property type="match status" value="1"/>
</dbReference>
<dbReference type="PANTHER" id="PTHR45431:SF3">
    <property type="entry name" value="RHODANESE-LIKE DOMAIN-CONTAINING PROTEIN 15, CHLOROPLASTIC"/>
    <property type="match status" value="1"/>
</dbReference>
<dbReference type="RefSeq" id="WP_229819212.1">
    <property type="nucleotide sequence ID" value="NZ_BNCI01000001.1"/>
</dbReference>
<comment type="caution">
    <text evidence="3">The sequence shown here is derived from an EMBL/GenBank/DDBJ whole genome shotgun (WGS) entry which is preliminary data.</text>
</comment>
<dbReference type="Proteomes" id="UP000630923">
    <property type="component" value="Unassembled WGS sequence"/>
</dbReference>
<dbReference type="Pfam" id="PF11127">
    <property type="entry name" value="YgaP-like_TM"/>
    <property type="match status" value="1"/>
</dbReference>
<proteinExistence type="predicted"/>
<dbReference type="PANTHER" id="PTHR45431">
    <property type="entry name" value="RHODANESE-LIKE DOMAIN-CONTAINING PROTEIN 15, CHLOROPLASTIC"/>
    <property type="match status" value="1"/>
</dbReference>
<dbReference type="InterPro" id="IPR001763">
    <property type="entry name" value="Rhodanese-like_dom"/>
</dbReference>
<feature type="transmembrane region" description="Helical" evidence="1">
    <location>
        <begin position="151"/>
        <end position="172"/>
    </location>
</feature>
<keyword evidence="4" id="KW-1185">Reference proteome</keyword>
<reference evidence="3" key="2">
    <citation type="submission" date="2020-09" db="EMBL/GenBank/DDBJ databases">
        <authorList>
            <person name="Sun Q."/>
            <person name="Kim S."/>
        </authorList>
    </citation>
    <scope>NUCLEOTIDE SEQUENCE</scope>
    <source>
        <strain evidence="3">KCTC 42590</strain>
    </source>
</reference>
<keyword evidence="1" id="KW-0812">Transmembrane</keyword>
<keyword evidence="1" id="KW-0472">Membrane</keyword>
<dbReference type="InterPro" id="IPR036873">
    <property type="entry name" value="Rhodanese-like_dom_sf"/>
</dbReference>
<dbReference type="Gene3D" id="6.10.140.1340">
    <property type="match status" value="1"/>
</dbReference>
<dbReference type="Gene3D" id="3.40.250.10">
    <property type="entry name" value="Rhodanese-like domain"/>
    <property type="match status" value="1"/>
</dbReference>
<dbReference type="AlphaFoldDB" id="A0A919AR26"/>
<protein>
    <submittedName>
        <fullName evidence="3">Sulfurtransferase</fullName>
    </submittedName>
</protein>
<name>A0A919AR26_9PROT</name>
<keyword evidence="1" id="KW-1133">Transmembrane helix</keyword>
<evidence type="ECO:0000313" key="4">
    <source>
        <dbReference type="Proteomes" id="UP000630923"/>
    </source>
</evidence>
<evidence type="ECO:0000259" key="2">
    <source>
        <dbReference type="PROSITE" id="PS50206"/>
    </source>
</evidence>
<dbReference type="EMBL" id="BNCI01000001">
    <property type="protein sequence ID" value="GHF20656.1"/>
    <property type="molecule type" value="Genomic_DNA"/>
</dbReference>
<dbReference type="SUPFAM" id="SSF52821">
    <property type="entry name" value="Rhodanese/Cell cycle control phosphatase"/>
    <property type="match status" value="1"/>
</dbReference>
<dbReference type="InterPro" id="IPR052367">
    <property type="entry name" value="Thiosulfate_ST/Rhodanese-like"/>
</dbReference>
<dbReference type="Pfam" id="PF00581">
    <property type="entry name" value="Rhodanese"/>
    <property type="match status" value="1"/>
</dbReference>